<gene>
    <name evidence="2" type="ORF">R3P38DRAFT_3536872</name>
</gene>
<name>A0AAW0BA89_9AGAR</name>
<reference evidence="2 3" key="1">
    <citation type="journal article" date="2024" name="J Genomics">
        <title>Draft genome sequencing and assembly of Favolaschia claudopus CIRM-BRFM 2984 isolated from oak limbs.</title>
        <authorList>
            <person name="Navarro D."/>
            <person name="Drula E."/>
            <person name="Chaduli D."/>
            <person name="Cazenave R."/>
            <person name="Ahrendt S."/>
            <person name="Wang J."/>
            <person name="Lipzen A."/>
            <person name="Daum C."/>
            <person name="Barry K."/>
            <person name="Grigoriev I.V."/>
            <person name="Favel A."/>
            <person name="Rosso M.N."/>
            <person name="Martin F."/>
        </authorList>
    </citation>
    <scope>NUCLEOTIDE SEQUENCE [LARGE SCALE GENOMIC DNA]</scope>
    <source>
        <strain evidence="2 3">CIRM-BRFM 2984</strain>
    </source>
</reference>
<evidence type="ECO:0000313" key="3">
    <source>
        <dbReference type="Proteomes" id="UP001362999"/>
    </source>
</evidence>
<keyword evidence="3" id="KW-1185">Reference proteome</keyword>
<sequence length="244" mass="28222">LTALHIETRVVGHIWLNQQSHALLNSRKQGQWYAYLYKGLFPTLATFSSSLYYAPMLPDFLLVVATFFTSTTSPPPPPPHLRHRSQHFTGRRRQRRFSSFSLPSPIPRPRRLHRLLNLKSNVAEIPEALSETSSKFRLKFWASRERGVDLRCVDVHHSLELHSDVFKLLPGPPDASRVQNSKFDFWASAEQATYIQRVPGSERVGLELWASRERGVAFSCSKFDFSRSRDRHYSIPAPYYPCKR</sequence>
<feature type="non-terminal residue" evidence="2">
    <location>
        <position position="1"/>
    </location>
</feature>
<organism evidence="2 3">
    <name type="scientific">Favolaschia claudopus</name>
    <dbReference type="NCBI Taxonomy" id="2862362"/>
    <lineage>
        <taxon>Eukaryota</taxon>
        <taxon>Fungi</taxon>
        <taxon>Dikarya</taxon>
        <taxon>Basidiomycota</taxon>
        <taxon>Agaricomycotina</taxon>
        <taxon>Agaricomycetes</taxon>
        <taxon>Agaricomycetidae</taxon>
        <taxon>Agaricales</taxon>
        <taxon>Marasmiineae</taxon>
        <taxon>Mycenaceae</taxon>
        <taxon>Favolaschia</taxon>
    </lineage>
</organism>
<evidence type="ECO:0000256" key="1">
    <source>
        <dbReference type="SAM" id="MobiDB-lite"/>
    </source>
</evidence>
<proteinExistence type="predicted"/>
<protein>
    <submittedName>
        <fullName evidence="2">Uncharacterized protein</fullName>
    </submittedName>
</protein>
<dbReference type="Proteomes" id="UP001362999">
    <property type="component" value="Unassembled WGS sequence"/>
</dbReference>
<feature type="compositionally biased region" description="Basic residues" evidence="1">
    <location>
        <begin position="80"/>
        <end position="96"/>
    </location>
</feature>
<feature type="region of interest" description="Disordered" evidence="1">
    <location>
        <begin position="71"/>
        <end position="103"/>
    </location>
</feature>
<dbReference type="AlphaFoldDB" id="A0AAW0BA89"/>
<evidence type="ECO:0000313" key="2">
    <source>
        <dbReference type="EMBL" id="KAK7023095.1"/>
    </source>
</evidence>
<accession>A0AAW0BA89</accession>
<dbReference type="EMBL" id="JAWWNJ010000036">
    <property type="protein sequence ID" value="KAK7023095.1"/>
    <property type="molecule type" value="Genomic_DNA"/>
</dbReference>
<comment type="caution">
    <text evidence="2">The sequence shown here is derived from an EMBL/GenBank/DDBJ whole genome shotgun (WGS) entry which is preliminary data.</text>
</comment>